<name>A0A450TXU3_9GAMM</name>
<dbReference type="AlphaFoldDB" id="A0A450TXU3"/>
<reference evidence="1" key="1">
    <citation type="submission" date="2019-02" db="EMBL/GenBank/DDBJ databases">
        <authorList>
            <person name="Gruber-Vodicka R. H."/>
            <person name="Seah K. B. B."/>
        </authorList>
    </citation>
    <scope>NUCLEOTIDE SEQUENCE</scope>
    <source>
        <strain evidence="1">BECK_BZ131</strain>
    </source>
</reference>
<accession>A0A450TXU3</accession>
<sequence>MVFAGNDNERVILHFVHKPMFLRNSSRPIPLQFVFEWFRFPEPDIWLSKCIGNQVDDALVYLFVGRRLVGEIIERAFFKGDFHG</sequence>
<evidence type="ECO:0000313" key="1">
    <source>
        <dbReference type="EMBL" id="VFJ74258.1"/>
    </source>
</evidence>
<dbReference type="EMBL" id="CAADFE010000060">
    <property type="protein sequence ID" value="VFJ74258.1"/>
    <property type="molecule type" value="Genomic_DNA"/>
</dbReference>
<protein>
    <submittedName>
        <fullName evidence="1">Uncharacterized protein</fullName>
    </submittedName>
</protein>
<organism evidence="1">
    <name type="scientific">Candidatus Kentrum sp. FW</name>
    <dbReference type="NCBI Taxonomy" id="2126338"/>
    <lineage>
        <taxon>Bacteria</taxon>
        <taxon>Pseudomonadati</taxon>
        <taxon>Pseudomonadota</taxon>
        <taxon>Gammaproteobacteria</taxon>
        <taxon>Candidatus Kentrum</taxon>
    </lineage>
</organism>
<proteinExistence type="predicted"/>
<gene>
    <name evidence="1" type="ORF">BECKFW1821C_GA0114237_10607</name>
</gene>